<evidence type="ECO:0000313" key="1">
    <source>
        <dbReference type="EMBL" id="MEJ8307398.1"/>
    </source>
</evidence>
<gene>
    <name evidence="1" type="ORF">WKI47_26130</name>
</gene>
<comment type="caution">
    <text evidence="1">The sequence shown here is derived from an EMBL/GenBank/DDBJ whole genome shotgun (WGS) entry which is preliminary data.</text>
</comment>
<accession>A0ACC6PKP3</accession>
<name>A0ACC6PKP3_9BACL</name>
<reference evidence="1" key="1">
    <citation type="submission" date="2024-03" db="EMBL/GenBank/DDBJ databases">
        <title>Whole genome sequecning of epiphytes from Marcgravia umbellata leaves.</title>
        <authorList>
            <person name="Kumar G."/>
            <person name="Savka M.A."/>
        </authorList>
    </citation>
    <scope>NUCLEOTIDE SEQUENCE</scope>
    <source>
        <strain evidence="1">RIT_BL5</strain>
    </source>
</reference>
<protein>
    <submittedName>
        <fullName evidence="1">Pre-toxin TG domain-containing protein</fullName>
    </submittedName>
</protein>
<proteinExistence type="predicted"/>
<dbReference type="EMBL" id="JBBKAR010000068">
    <property type="protein sequence ID" value="MEJ8307398.1"/>
    <property type="molecule type" value="Genomic_DNA"/>
</dbReference>
<sequence>MISYKLFKVSFYIQCKGLQEVFTGVDLITGQQLSVTDRAANGVGTVASVIPFGKHVGKYLAKEGIEGGAWLWRKAVKNNPSDSEELITVYRGTKNYLENEVYDQTGHLLSDATRLAYMESGDLANAYKIAQPIHKQWLEIWYSNMDDYVQAHGAFGTDLQKAFKMDGTLMSVTTDESIAKYFANGGRVYEANIPRSKLIPQTLQGSTEQEFLIEFGIGGFKLSEPK</sequence>
<organism evidence="1 2">
    <name type="scientific">Saccharibacillus sacchari</name>
    <dbReference type="NCBI Taxonomy" id="456493"/>
    <lineage>
        <taxon>Bacteria</taxon>
        <taxon>Bacillati</taxon>
        <taxon>Bacillota</taxon>
        <taxon>Bacilli</taxon>
        <taxon>Bacillales</taxon>
        <taxon>Paenibacillaceae</taxon>
        <taxon>Saccharibacillus</taxon>
    </lineage>
</organism>
<evidence type="ECO:0000313" key="2">
    <source>
        <dbReference type="Proteomes" id="UP001380953"/>
    </source>
</evidence>
<dbReference type="Proteomes" id="UP001380953">
    <property type="component" value="Unassembled WGS sequence"/>
</dbReference>
<keyword evidence="2" id="KW-1185">Reference proteome</keyword>